<dbReference type="InterPro" id="IPR027417">
    <property type="entry name" value="P-loop_NTPase"/>
</dbReference>
<dbReference type="GO" id="GO:0005739">
    <property type="term" value="C:mitochondrion"/>
    <property type="evidence" value="ECO:0007669"/>
    <property type="project" value="TreeGrafter"/>
</dbReference>
<evidence type="ECO:0000256" key="2">
    <source>
        <dbReference type="ARBA" id="ARBA00022946"/>
    </source>
</evidence>
<organism evidence="4 5">
    <name type="scientific">Pichia californica</name>
    <dbReference type="NCBI Taxonomy" id="460514"/>
    <lineage>
        <taxon>Eukaryota</taxon>
        <taxon>Fungi</taxon>
        <taxon>Dikarya</taxon>
        <taxon>Ascomycota</taxon>
        <taxon>Saccharomycotina</taxon>
        <taxon>Pichiomycetes</taxon>
        <taxon>Pichiales</taxon>
        <taxon>Pichiaceae</taxon>
        <taxon>Pichia</taxon>
    </lineage>
</organism>
<dbReference type="Gene3D" id="3.40.50.300">
    <property type="entry name" value="P-loop containing nucleotide triphosphate hydrolases"/>
    <property type="match status" value="1"/>
</dbReference>
<dbReference type="EMBL" id="PUHW01000115">
    <property type="protein sequence ID" value="KAG0688895.1"/>
    <property type="molecule type" value="Genomic_DNA"/>
</dbReference>
<name>A0A9P7BG84_9ASCO</name>
<dbReference type="PANTHER" id="PTHR46434">
    <property type="entry name" value="GENETIC INTERACTOR OF PROHIBITINS 3, MITOCHONDRIAL"/>
    <property type="match status" value="1"/>
</dbReference>
<sequence>MKGSPFWKSIKLATKTNDKLPPKLRNLLKVSKFQHTGAGPRTLDSVISYLPNLKTDKTFNNRNSLFNLKNKEKIISQSNSNINIIICISQRDFPIGIHQRLLILLSMKGINLDNVQWVITHGDFLGFYPLFSKMPKSLTESNINIWRNQFHSELSTYLNYFINNKLKIKDDDYKKSASYNLFQTEINNNLESVEEKLKNYKIPLKNVHIFSNSYPWTITSLIESLNYDPYESTNTYILGQTNTGKTTLVKNMLELFKKEFEPLNNETLLQTDSISDPNEINISPTVFSSKFTTYTIPGMKIIDTPGYLRTEGGIYSLIKENLIYTLRIPKTPVLFEPKTLTLTPQTLNKDTPPFEANSRIDIGGLVSIKPWLVSFKTPKKDLPESERIPYYKEPNDIINVTIFRNMPGSVEAIVPMKANKMLINSNIIKGRYWHRYLLSGKRIELIIDNIGSFTAIVETLPEDVEIYWEIYLPQGIRFISRSWNTDGSVIFNHYTPFIKKATQILIGLRNEKLGIKTLKKKKSSSKKLSVNKT</sequence>
<keyword evidence="5" id="KW-1185">Reference proteome</keyword>
<proteinExistence type="predicted"/>
<gene>
    <name evidence="4" type="ORF">C6P40_000394</name>
</gene>
<dbReference type="Proteomes" id="UP000697127">
    <property type="component" value="Unassembled WGS sequence"/>
</dbReference>
<evidence type="ECO:0000256" key="1">
    <source>
        <dbReference type="ARBA" id="ARBA00018901"/>
    </source>
</evidence>
<dbReference type="AlphaFoldDB" id="A0A9P7BG84"/>
<protein>
    <recommendedName>
        <fullName evidence="1">Genetic interactor of prohibitins 3, mitochondrial</fullName>
    </recommendedName>
    <alternativeName>
        <fullName evidence="3">Found in mitochondrial proteome protein 38</fullName>
    </alternativeName>
</protein>
<evidence type="ECO:0000313" key="4">
    <source>
        <dbReference type="EMBL" id="KAG0688895.1"/>
    </source>
</evidence>
<accession>A0A9P7BG84</accession>
<reference evidence="4" key="1">
    <citation type="submission" date="2020-11" db="EMBL/GenBank/DDBJ databases">
        <title>Kefir isolates.</title>
        <authorList>
            <person name="Marcisauskas S."/>
            <person name="Kim Y."/>
            <person name="Blasche S."/>
        </authorList>
    </citation>
    <scope>NUCLEOTIDE SEQUENCE</scope>
    <source>
        <strain evidence="4">Olga-1</strain>
    </source>
</reference>
<dbReference type="InterPro" id="IPR050896">
    <property type="entry name" value="Mito_lipid_metab_GTPase"/>
</dbReference>
<dbReference type="SUPFAM" id="SSF52540">
    <property type="entry name" value="P-loop containing nucleoside triphosphate hydrolases"/>
    <property type="match status" value="1"/>
</dbReference>
<evidence type="ECO:0000256" key="3">
    <source>
        <dbReference type="ARBA" id="ARBA00031834"/>
    </source>
</evidence>
<dbReference type="PANTHER" id="PTHR46434:SF1">
    <property type="entry name" value="GENETIC INTERACTOR OF PROHIBITINS 3, MITOCHONDRIAL"/>
    <property type="match status" value="1"/>
</dbReference>
<comment type="caution">
    <text evidence="4">The sequence shown here is derived from an EMBL/GenBank/DDBJ whole genome shotgun (WGS) entry which is preliminary data.</text>
</comment>
<evidence type="ECO:0000313" key="5">
    <source>
        <dbReference type="Proteomes" id="UP000697127"/>
    </source>
</evidence>
<keyword evidence="2" id="KW-0809">Transit peptide</keyword>